<reference evidence="2" key="1">
    <citation type="submission" date="2023-06" db="EMBL/GenBank/DDBJ databases">
        <title>Genome-scale phylogeny and comparative genomics of the fungal order Sordariales.</title>
        <authorList>
            <consortium name="Lawrence Berkeley National Laboratory"/>
            <person name="Hensen N."/>
            <person name="Bonometti L."/>
            <person name="Westerberg I."/>
            <person name="Brannstrom I.O."/>
            <person name="Guillou S."/>
            <person name="Cros-Aarteil S."/>
            <person name="Calhoun S."/>
            <person name="Haridas S."/>
            <person name="Kuo A."/>
            <person name="Mondo S."/>
            <person name="Pangilinan J."/>
            <person name="Riley R."/>
            <person name="Labutti K."/>
            <person name="Andreopoulos B."/>
            <person name="Lipzen A."/>
            <person name="Chen C."/>
            <person name="Yanf M."/>
            <person name="Daum C."/>
            <person name="Ng V."/>
            <person name="Clum A."/>
            <person name="Steindorff A."/>
            <person name="Ohm R."/>
            <person name="Martin F."/>
            <person name="Silar P."/>
            <person name="Natvig D."/>
            <person name="Lalanne C."/>
            <person name="Gautier V."/>
            <person name="Ament-Velasquez S.L."/>
            <person name="Kruys A."/>
            <person name="Hutchinson M.I."/>
            <person name="Powell A.J."/>
            <person name="Barry K."/>
            <person name="Miller A.N."/>
            <person name="Grigoriev I.V."/>
            <person name="Debuchy R."/>
            <person name="Gladieux P."/>
            <person name="Thoren M.H."/>
            <person name="Johannesson H."/>
        </authorList>
    </citation>
    <scope>NUCLEOTIDE SEQUENCE</scope>
    <source>
        <strain evidence="2">SMH2532-1</strain>
    </source>
</reference>
<dbReference type="Proteomes" id="UP001174936">
    <property type="component" value="Unassembled WGS sequence"/>
</dbReference>
<feature type="signal peptide" evidence="1">
    <location>
        <begin position="1"/>
        <end position="20"/>
    </location>
</feature>
<evidence type="ECO:0000256" key="1">
    <source>
        <dbReference type="SAM" id="SignalP"/>
    </source>
</evidence>
<sequence>MLILIALCSRCGLTIQCGRCVVPEVMSTSLCQAPQAMPKCSICILSTPLKIHLRGLAMLLGLQHRNRGLFQCN</sequence>
<comment type="caution">
    <text evidence="2">The sequence shown here is derived from an EMBL/GenBank/DDBJ whole genome shotgun (WGS) entry which is preliminary data.</text>
</comment>
<feature type="chain" id="PRO_5041300728" description="Secreted protein" evidence="1">
    <location>
        <begin position="21"/>
        <end position="73"/>
    </location>
</feature>
<keyword evidence="1" id="KW-0732">Signal</keyword>
<dbReference type="EMBL" id="JAULSV010000001">
    <property type="protein sequence ID" value="KAK0656503.1"/>
    <property type="molecule type" value="Genomic_DNA"/>
</dbReference>
<accession>A0AA39YPV6</accession>
<dbReference type="AlphaFoldDB" id="A0AA39YPV6"/>
<evidence type="ECO:0000313" key="2">
    <source>
        <dbReference type="EMBL" id="KAK0656503.1"/>
    </source>
</evidence>
<protein>
    <recommendedName>
        <fullName evidence="4">Secreted protein</fullName>
    </recommendedName>
</protein>
<gene>
    <name evidence="2" type="ORF">B0T16DRAFT_399536</name>
</gene>
<organism evidence="2 3">
    <name type="scientific">Cercophora newfieldiana</name>
    <dbReference type="NCBI Taxonomy" id="92897"/>
    <lineage>
        <taxon>Eukaryota</taxon>
        <taxon>Fungi</taxon>
        <taxon>Dikarya</taxon>
        <taxon>Ascomycota</taxon>
        <taxon>Pezizomycotina</taxon>
        <taxon>Sordariomycetes</taxon>
        <taxon>Sordariomycetidae</taxon>
        <taxon>Sordariales</taxon>
        <taxon>Lasiosphaeriaceae</taxon>
        <taxon>Cercophora</taxon>
    </lineage>
</organism>
<keyword evidence="3" id="KW-1185">Reference proteome</keyword>
<evidence type="ECO:0000313" key="3">
    <source>
        <dbReference type="Proteomes" id="UP001174936"/>
    </source>
</evidence>
<name>A0AA39YPV6_9PEZI</name>
<proteinExistence type="predicted"/>
<evidence type="ECO:0008006" key="4">
    <source>
        <dbReference type="Google" id="ProtNLM"/>
    </source>
</evidence>